<dbReference type="RefSeq" id="WP_397674896.1">
    <property type="nucleotide sequence ID" value="NZ_JBIRFW010000020.1"/>
</dbReference>
<evidence type="ECO:0000313" key="2">
    <source>
        <dbReference type="Proteomes" id="UP001610990"/>
    </source>
</evidence>
<proteinExistence type="predicted"/>
<keyword evidence="2" id="KW-1185">Reference proteome</keyword>
<gene>
    <name evidence="1" type="ORF">ACH4GP_26795</name>
</gene>
<sequence>MKITSMQGESADVFATPEGKLQARQYLRPVRARVGGQWKDIDTDLAKSGDGSIAPRSATVDLAFSGGGDAPLVRMRRAGRELALSWPGTLPAPVLDGAVATYRNVLPDVDLRMGAQADGFTQLLVVKSAEAAAGEELSRLRLKVAAAGMDVKETPPAGWRRWTRAPVRRSSRRRPR</sequence>
<comment type="caution">
    <text evidence="1">The sequence shown here is derived from an EMBL/GenBank/DDBJ whole genome shotgun (WGS) entry which is preliminary data.</text>
</comment>
<dbReference type="Proteomes" id="UP001610990">
    <property type="component" value="Unassembled WGS sequence"/>
</dbReference>
<dbReference type="EMBL" id="JBIRGH010000019">
    <property type="protein sequence ID" value="MFH8587968.1"/>
    <property type="molecule type" value="Genomic_DNA"/>
</dbReference>
<name>A0ABW7RKI7_9ACTN</name>
<reference evidence="1 2" key="1">
    <citation type="submission" date="2024-10" db="EMBL/GenBank/DDBJ databases">
        <title>The Natural Products Discovery Center: Release of the First 8490 Sequenced Strains for Exploring Actinobacteria Biosynthetic Diversity.</title>
        <authorList>
            <person name="Kalkreuter E."/>
            <person name="Kautsar S.A."/>
            <person name="Yang D."/>
            <person name="Bader C.D."/>
            <person name="Teijaro C.N."/>
            <person name="Fluegel L."/>
            <person name="Davis C.M."/>
            <person name="Simpson J.R."/>
            <person name="Lauterbach L."/>
            <person name="Steele A.D."/>
            <person name="Gui C."/>
            <person name="Meng S."/>
            <person name="Li G."/>
            <person name="Viehrig K."/>
            <person name="Ye F."/>
            <person name="Su P."/>
            <person name="Kiefer A.F."/>
            <person name="Nichols A."/>
            <person name="Cepeda A.J."/>
            <person name="Yan W."/>
            <person name="Fan B."/>
            <person name="Jiang Y."/>
            <person name="Adhikari A."/>
            <person name="Zheng C.-J."/>
            <person name="Schuster L."/>
            <person name="Cowan T.M."/>
            <person name="Smanski M.J."/>
            <person name="Chevrette M.G."/>
            <person name="De Carvalho L.P.S."/>
            <person name="Shen B."/>
        </authorList>
    </citation>
    <scope>NUCLEOTIDE SEQUENCE [LARGE SCALE GENOMIC DNA]</scope>
    <source>
        <strain evidence="1 2">NPDC018013</strain>
    </source>
</reference>
<evidence type="ECO:0000313" key="1">
    <source>
        <dbReference type="EMBL" id="MFH8587968.1"/>
    </source>
</evidence>
<organism evidence="1 2">
    <name type="scientific">Streptomyces celluloflavus</name>
    <dbReference type="NCBI Taxonomy" id="58344"/>
    <lineage>
        <taxon>Bacteria</taxon>
        <taxon>Bacillati</taxon>
        <taxon>Actinomycetota</taxon>
        <taxon>Actinomycetes</taxon>
        <taxon>Kitasatosporales</taxon>
        <taxon>Streptomycetaceae</taxon>
        <taxon>Streptomyces</taxon>
    </lineage>
</organism>
<protein>
    <submittedName>
        <fullName evidence="1">Uncharacterized protein</fullName>
    </submittedName>
</protein>
<accession>A0ABW7RKI7</accession>